<feature type="signal peptide" evidence="2">
    <location>
        <begin position="1"/>
        <end position="19"/>
    </location>
</feature>
<feature type="compositionally biased region" description="Basic and acidic residues" evidence="1">
    <location>
        <begin position="249"/>
        <end position="258"/>
    </location>
</feature>
<dbReference type="KEGG" id="pcb:PCHAS_0938100"/>
<evidence type="ECO:0000313" key="3">
    <source>
        <dbReference type="EMBL" id="VTZ68993.1"/>
    </source>
</evidence>
<evidence type="ECO:0000256" key="1">
    <source>
        <dbReference type="SAM" id="MobiDB-lite"/>
    </source>
</evidence>
<gene>
    <name evidence="3" type="ORF">PCHAS_0938100</name>
</gene>
<dbReference type="Gene3D" id="1.20.1270.60">
    <property type="entry name" value="Arfaptin homology (AH) domain/BAR domain"/>
    <property type="match status" value="1"/>
</dbReference>
<dbReference type="InterPro" id="IPR027267">
    <property type="entry name" value="AH/BAR_dom_sf"/>
</dbReference>
<dbReference type="AlphaFoldDB" id="A0A4V6M9D4"/>
<evidence type="ECO:0000313" key="4">
    <source>
        <dbReference type="Proteomes" id="UP000071118"/>
    </source>
</evidence>
<name>A0A4V6M9D4_PLACU</name>
<proteinExistence type="predicted"/>
<feature type="chain" id="PRO_5020184395" evidence="2">
    <location>
        <begin position="20"/>
        <end position="304"/>
    </location>
</feature>
<dbReference type="GeneID" id="3494376"/>
<evidence type="ECO:0000256" key="2">
    <source>
        <dbReference type="SAM" id="SignalP"/>
    </source>
</evidence>
<feature type="compositionally biased region" description="Acidic residues" evidence="1">
    <location>
        <begin position="284"/>
        <end position="304"/>
    </location>
</feature>
<feature type="region of interest" description="Disordered" evidence="1">
    <location>
        <begin position="186"/>
        <end position="304"/>
    </location>
</feature>
<accession>A0A4V6M9D4</accession>
<feature type="compositionally biased region" description="Acidic residues" evidence="1">
    <location>
        <begin position="216"/>
        <end position="248"/>
    </location>
</feature>
<dbReference type="RefSeq" id="XP_741296.1">
    <property type="nucleotide sequence ID" value="XM_736203.1"/>
</dbReference>
<protein>
    <submittedName>
        <fullName evidence="3">Erythrocyte membrane antigen 1</fullName>
    </submittedName>
</protein>
<dbReference type="Proteomes" id="UP000071118">
    <property type="component" value="Chromosome 9"/>
</dbReference>
<organism evidence="3 4">
    <name type="scientific">Plasmodium chabaudi chabaudi</name>
    <dbReference type="NCBI Taxonomy" id="31271"/>
    <lineage>
        <taxon>Eukaryota</taxon>
        <taxon>Sar</taxon>
        <taxon>Alveolata</taxon>
        <taxon>Apicomplexa</taxon>
        <taxon>Aconoidasida</taxon>
        <taxon>Haemosporida</taxon>
        <taxon>Plasmodiidae</taxon>
        <taxon>Plasmodium</taxon>
        <taxon>Plasmodium (Vinckeia)</taxon>
    </lineage>
</organism>
<dbReference type="Pfam" id="PF07418">
    <property type="entry name" value="PCEMA1"/>
    <property type="match status" value="1"/>
</dbReference>
<dbReference type="OrthoDB" id="372772at2759"/>
<reference evidence="3 4" key="1">
    <citation type="journal article" date="2014" name="BMC Biol.">
        <title>A comprehensive evaluation of rodent malaria parasite genomes and gene expression.</title>
        <authorList>
            <person name="Otto T.D."/>
            <person name="Bohme U."/>
            <person name="Jackson A.P."/>
            <person name="Hunt M."/>
            <person name="Franke-Fayard B."/>
            <person name="Hoeijmakers W.A."/>
            <person name="Religa A.A."/>
            <person name="Robertson L."/>
            <person name="Sanders M."/>
            <person name="Ogun S.A."/>
            <person name="Cunningham D."/>
            <person name="Erhart A."/>
            <person name="Billker O."/>
            <person name="Khan S.M."/>
            <person name="Stunnenberg H.G."/>
            <person name="Langhorne J."/>
            <person name="Holder A.A."/>
            <person name="Waters A.P."/>
            <person name="Newbold C.I."/>
            <person name="Pain A."/>
            <person name="Berriman M."/>
            <person name="Janse C.J."/>
        </authorList>
    </citation>
    <scope>NUCLEOTIDE SEQUENCE [LARGE SCALE GENOMIC DNA]</scope>
    <source>
        <strain evidence="3 4">AS</strain>
    </source>
</reference>
<dbReference type="VEuPathDB" id="PlasmoDB:PCHAS_0938100"/>
<keyword evidence="4" id="KW-1185">Reference proteome</keyword>
<keyword evidence="2" id="KW-0732">Signal</keyword>
<dbReference type="EMBL" id="LK022886">
    <property type="protein sequence ID" value="VTZ68993.1"/>
    <property type="molecule type" value="Genomic_DNA"/>
</dbReference>
<sequence>MKVISLGLISSIIFTIVLAKNSPDSGSTTGCFGFGRKKPKKIHTTVVAEPVKAPEIVDFDPKLTNLNFIEEFEPITIEGCKSRLPELDEVFVSETDGMIIDKVTGFSRRENDSVLSGWYIRPYEEDYEDMIKVNFIPLREYYQRMENRPPKQYDGPPPVPDMPQISELPKKQEMLVKQTVSTVQEEDAATLNRGEEFDVEIDPKVSSYLGDRENDGEGGETQGEVEENQGEYEENQDEYEESQYEYEENQNKYEKIQNEYEETQGEYGETQGEVEENQNKYEENQDECEETQGEDGETQGGGEE</sequence>
<dbReference type="InterPro" id="IPR010882">
    <property type="entry name" value="PCEMA1"/>
</dbReference>